<organism evidence="1 2">
    <name type="scientific">Acropora cervicornis</name>
    <name type="common">Staghorn coral</name>
    <dbReference type="NCBI Taxonomy" id="6130"/>
    <lineage>
        <taxon>Eukaryota</taxon>
        <taxon>Metazoa</taxon>
        <taxon>Cnidaria</taxon>
        <taxon>Anthozoa</taxon>
        <taxon>Hexacorallia</taxon>
        <taxon>Scleractinia</taxon>
        <taxon>Astrocoeniina</taxon>
        <taxon>Acroporidae</taxon>
        <taxon>Acropora</taxon>
    </lineage>
</organism>
<comment type="caution">
    <text evidence="1">The sequence shown here is derived from an EMBL/GenBank/DDBJ whole genome shotgun (WGS) entry which is preliminary data.</text>
</comment>
<proteinExistence type="predicted"/>
<dbReference type="Proteomes" id="UP001249851">
    <property type="component" value="Unassembled WGS sequence"/>
</dbReference>
<evidence type="ECO:0000313" key="2">
    <source>
        <dbReference type="Proteomes" id="UP001249851"/>
    </source>
</evidence>
<reference evidence="1" key="1">
    <citation type="journal article" date="2023" name="G3 (Bethesda)">
        <title>Whole genome assembly and annotation of the endangered Caribbean coral Acropora cervicornis.</title>
        <authorList>
            <person name="Selwyn J.D."/>
            <person name="Vollmer S.V."/>
        </authorList>
    </citation>
    <scope>NUCLEOTIDE SEQUENCE</scope>
    <source>
        <strain evidence="1">K2</strain>
    </source>
</reference>
<keyword evidence="2" id="KW-1185">Reference proteome</keyword>
<protein>
    <submittedName>
        <fullName evidence="1">Uncharacterized protein</fullName>
    </submittedName>
</protein>
<evidence type="ECO:0000313" key="1">
    <source>
        <dbReference type="EMBL" id="KAK2559211.1"/>
    </source>
</evidence>
<dbReference type="AlphaFoldDB" id="A0AAD9QDA7"/>
<name>A0AAD9QDA7_ACRCE</name>
<accession>A0AAD9QDA7</accession>
<gene>
    <name evidence="1" type="ORF">P5673_018348</name>
</gene>
<reference evidence="1" key="2">
    <citation type="journal article" date="2023" name="Science">
        <title>Genomic signatures of disease resistance in endangered staghorn corals.</title>
        <authorList>
            <person name="Vollmer S.V."/>
            <person name="Selwyn J.D."/>
            <person name="Despard B.A."/>
            <person name="Roesel C.L."/>
        </authorList>
    </citation>
    <scope>NUCLEOTIDE SEQUENCE</scope>
    <source>
        <strain evidence="1">K2</strain>
    </source>
</reference>
<dbReference type="EMBL" id="JARQWQ010000041">
    <property type="protein sequence ID" value="KAK2559211.1"/>
    <property type="molecule type" value="Genomic_DNA"/>
</dbReference>
<sequence length="160" mass="17622">MAVKSERLLCVQVESLFFAKANGKVKEFKTVIGLATLVSPDGMEAVHYTIVIGTERHYTAASVQIIYDGSSALDIQLIQNSFQWIQQNRGFSLTFISRQDTEGHPMDSEAKTKGQNSLNILESLMKDGDLKSALEKAKQWAGNNPVPSEKMLTEMQAAGI</sequence>